<dbReference type="PRINTS" id="PR00436">
    <property type="entry name" value="INTERLEUKIN8"/>
</dbReference>
<keyword evidence="5" id="KW-1015">Disulfide bond</keyword>
<dbReference type="FunFam" id="2.40.50.40:FF:000004">
    <property type="entry name" value="C-X-C motif chemokine"/>
    <property type="match status" value="1"/>
</dbReference>
<gene>
    <name evidence="10" type="primary">CXCL6</name>
</gene>
<feature type="domain" description="Chemokine interleukin-8-like" evidence="8">
    <location>
        <begin position="46"/>
        <end position="106"/>
    </location>
</feature>
<dbReference type="Pfam" id="PF00048">
    <property type="entry name" value="IL8"/>
    <property type="match status" value="1"/>
</dbReference>
<dbReference type="Gene3D" id="2.40.50.40">
    <property type="match status" value="1"/>
</dbReference>
<dbReference type="RefSeq" id="XP_023593545.1">
    <property type="nucleotide sequence ID" value="XM_023737777.1"/>
</dbReference>
<dbReference type="GO" id="GO:0005615">
    <property type="term" value="C:extracellular space"/>
    <property type="evidence" value="ECO:0007669"/>
    <property type="project" value="UniProtKB-UniRule"/>
</dbReference>
<evidence type="ECO:0000259" key="8">
    <source>
        <dbReference type="SMART" id="SM00199"/>
    </source>
</evidence>
<sequence>MSLRSSSAARVPGLSGLLCMPLALLLLLTPPKPFASAGPVAAVVRELRCVCLDFTPGIHPKMISNLQVIAAGPQCPKVEVIATLKDGKKICLDPEAPIIKKIVQKILQSDGSAA</sequence>
<evidence type="ECO:0000256" key="5">
    <source>
        <dbReference type="ARBA" id="ARBA00023157"/>
    </source>
</evidence>
<dbReference type="SMART" id="SM00199">
    <property type="entry name" value="SCY"/>
    <property type="match status" value="1"/>
</dbReference>
<evidence type="ECO:0000256" key="7">
    <source>
        <dbReference type="SAM" id="SignalP"/>
    </source>
</evidence>
<dbReference type="InterPro" id="IPR001089">
    <property type="entry name" value="Chemokine_CXC"/>
</dbReference>
<comment type="subcellular location">
    <subcellularLocation>
        <location evidence="1 6">Secreted</location>
    </subcellularLocation>
</comment>
<dbReference type="InterPro" id="IPR018048">
    <property type="entry name" value="Chemokine_CXC_CS"/>
</dbReference>
<dbReference type="InterPro" id="IPR039809">
    <property type="entry name" value="Chemokine_b/g/d"/>
</dbReference>
<evidence type="ECO:0000313" key="10">
    <source>
        <dbReference type="RefSeq" id="XP_023593545.1"/>
    </source>
</evidence>
<dbReference type="InterPro" id="IPR036048">
    <property type="entry name" value="Interleukin_8-like_sf"/>
</dbReference>
<feature type="signal peptide" evidence="7">
    <location>
        <begin position="1"/>
        <end position="37"/>
    </location>
</feature>
<reference evidence="10" key="1">
    <citation type="submission" date="2025-08" db="UniProtKB">
        <authorList>
            <consortium name="RefSeq"/>
        </authorList>
    </citation>
    <scope>IDENTIFICATION</scope>
</reference>
<evidence type="ECO:0000256" key="4">
    <source>
        <dbReference type="ARBA" id="ARBA00022525"/>
    </source>
</evidence>
<evidence type="ECO:0000256" key="6">
    <source>
        <dbReference type="RuleBase" id="RU361149"/>
    </source>
</evidence>
<dbReference type="CTD" id="6372"/>
<accession>A0A2Y9RE00</accession>
<dbReference type="InterPro" id="IPR001811">
    <property type="entry name" value="Chemokine_IL8-like_dom"/>
</dbReference>
<keyword evidence="3 6" id="KW-0202">Cytokine</keyword>
<dbReference type="SUPFAM" id="SSF54117">
    <property type="entry name" value="Interleukin 8-like chemokines"/>
    <property type="match status" value="1"/>
</dbReference>
<keyword evidence="9" id="KW-1185">Reference proteome</keyword>
<dbReference type="PANTHER" id="PTHR12015:SF201">
    <property type="entry name" value="C-X-C MOTIF CHEMOKINE 6"/>
    <property type="match status" value="1"/>
</dbReference>
<keyword evidence="6" id="KW-0145">Chemotaxis</keyword>
<organism evidence="9 10">
    <name type="scientific">Trichechus manatus latirostris</name>
    <name type="common">Florida manatee</name>
    <dbReference type="NCBI Taxonomy" id="127582"/>
    <lineage>
        <taxon>Eukaryota</taxon>
        <taxon>Metazoa</taxon>
        <taxon>Chordata</taxon>
        <taxon>Craniata</taxon>
        <taxon>Vertebrata</taxon>
        <taxon>Euteleostomi</taxon>
        <taxon>Mammalia</taxon>
        <taxon>Eutheria</taxon>
        <taxon>Afrotheria</taxon>
        <taxon>Sirenia</taxon>
        <taxon>Trichechidae</taxon>
        <taxon>Trichechus</taxon>
    </lineage>
</organism>
<dbReference type="Proteomes" id="UP000248480">
    <property type="component" value="Unplaced"/>
</dbReference>
<dbReference type="GO" id="GO:0006952">
    <property type="term" value="P:defense response"/>
    <property type="evidence" value="ECO:0007669"/>
    <property type="project" value="InterPro"/>
</dbReference>
<evidence type="ECO:0000256" key="1">
    <source>
        <dbReference type="ARBA" id="ARBA00004613"/>
    </source>
</evidence>
<dbReference type="GeneID" id="101358249"/>
<dbReference type="GO" id="GO:0006955">
    <property type="term" value="P:immune response"/>
    <property type="evidence" value="ECO:0007669"/>
    <property type="project" value="InterPro"/>
</dbReference>
<proteinExistence type="inferred from homology"/>
<dbReference type="AlphaFoldDB" id="A0A2Y9RE00"/>
<dbReference type="GO" id="GO:0008009">
    <property type="term" value="F:chemokine activity"/>
    <property type="evidence" value="ECO:0007669"/>
    <property type="project" value="InterPro"/>
</dbReference>
<dbReference type="PANTHER" id="PTHR12015">
    <property type="entry name" value="SMALL INDUCIBLE CYTOKINE A"/>
    <property type="match status" value="1"/>
</dbReference>
<dbReference type="InterPro" id="IPR033899">
    <property type="entry name" value="CXC_Chemokine_domain"/>
</dbReference>
<protein>
    <recommendedName>
        <fullName evidence="6">C-X-C motif chemokine</fullName>
    </recommendedName>
</protein>
<dbReference type="CDD" id="cd00273">
    <property type="entry name" value="Chemokine_CXC"/>
    <property type="match status" value="1"/>
</dbReference>
<name>A0A2Y9RE00_TRIMA</name>
<evidence type="ECO:0000256" key="3">
    <source>
        <dbReference type="ARBA" id="ARBA00022514"/>
    </source>
</evidence>
<keyword evidence="4 6" id="KW-0964">Secreted</keyword>
<evidence type="ECO:0000256" key="2">
    <source>
        <dbReference type="ARBA" id="ARBA00010665"/>
    </source>
</evidence>
<feature type="chain" id="PRO_5016025033" description="C-X-C motif chemokine" evidence="7">
    <location>
        <begin position="38"/>
        <end position="114"/>
    </location>
</feature>
<dbReference type="PROSITE" id="PS00471">
    <property type="entry name" value="SMALL_CYTOKINES_CXC"/>
    <property type="match status" value="1"/>
</dbReference>
<evidence type="ECO:0000313" key="9">
    <source>
        <dbReference type="Proteomes" id="UP000248480"/>
    </source>
</evidence>
<dbReference type="PRINTS" id="PR00437">
    <property type="entry name" value="SMALLCYTKCXC"/>
</dbReference>
<keyword evidence="7" id="KW-0732">Signal</keyword>
<comment type="similarity">
    <text evidence="2 6">Belongs to the intercrine alpha (chemokine CxC) family.</text>
</comment>